<name>A0A8S5TQ33_9CAUD</name>
<accession>A0A8S5TQ33</accession>
<proteinExistence type="predicted"/>
<organism evidence="1">
    <name type="scientific">Myoviridae sp. ctCXW4</name>
    <dbReference type="NCBI Taxonomy" id="2827669"/>
    <lineage>
        <taxon>Viruses</taxon>
        <taxon>Duplodnaviria</taxon>
        <taxon>Heunggongvirae</taxon>
        <taxon>Uroviricota</taxon>
        <taxon>Caudoviricetes</taxon>
    </lineage>
</organism>
<sequence length="99" mass="11058">MSMTEAARQIRKLIELTASNLTDEQAASLPCCFPVWKEGMEVKEGERYAVRVSNAVATVVLDDGEPQIEENLVLCKCMKSHTTTQANSPEESEDLWKIL</sequence>
<dbReference type="EMBL" id="BK032876">
    <property type="protein sequence ID" value="DAF65219.1"/>
    <property type="molecule type" value="Genomic_DNA"/>
</dbReference>
<reference evidence="1" key="1">
    <citation type="journal article" date="2021" name="Proc. Natl. Acad. Sci. U.S.A.">
        <title>A Catalog of Tens of Thousands of Viruses from Human Metagenomes Reveals Hidden Associations with Chronic Diseases.</title>
        <authorList>
            <person name="Tisza M.J."/>
            <person name="Buck C.B."/>
        </authorList>
    </citation>
    <scope>NUCLEOTIDE SEQUENCE</scope>
    <source>
        <strain evidence="1">CtCXW4</strain>
    </source>
</reference>
<protein>
    <submittedName>
        <fullName evidence="1">Uncharacterized protein</fullName>
    </submittedName>
</protein>
<evidence type="ECO:0000313" key="1">
    <source>
        <dbReference type="EMBL" id="DAF65219.1"/>
    </source>
</evidence>